<feature type="compositionally biased region" description="Basic and acidic residues" evidence="1">
    <location>
        <begin position="347"/>
        <end position="358"/>
    </location>
</feature>
<evidence type="ECO:0000313" key="2">
    <source>
        <dbReference type="EMBL" id="RPA80036.1"/>
    </source>
</evidence>
<evidence type="ECO:0000313" key="3">
    <source>
        <dbReference type="Proteomes" id="UP000275078"/>
    </source>
</evidence>
<feature type="region of interest" description="Disordered" evidence="1">
    <location>
        <begin position="1"/>
        <end position="28"/>
    </location>
</feature>
<feature type="compositionally biased region" description="Basic and acidic residues" evidence="1">
    <location>
        <begin position="267"/>
        <end position="278"/>
    </location>
</feature>
<dbReference type="AlphaFoldDB" id="A0A3N4I3S3"/>
<dbReference type="EMBL" id="ML119692">
    <property type="protein sequence ID" value="RPA80036.1"/>
    <property type="molecule type" value="Genomic_DNA"/>
</dbReference>
<organism evidence="2 3">
    <name type="scientific">Ascobolus immersus RN42</name>
    <dbReference type="NCBI Taxonomy" id="1160509"/>
    <lineage>
        <taxon>Eukaryota</taxon>
        <taxon>Fungi</taxon>
        <taxon>Dikarya</taxon>
        <taxon>Ascomycota</taxon>
        <taxon>Pezizomycotina</taxon>
        <taxon>Pezizomycetes</taxon>
        <taxon>Pezizales</taxon>
        <taxon>Ascobolaceae</taxon>
        <taxon>Ascobolus</taxon>
    </lineage>
</organism>
<evidence type="ECO:0000256" key="1">
    <source>
        <dbReference type="SAM" id="MobiDB-lite"/>
    </source>
</evidence>
<protein>
    <submittedName>
        <fullName evidence="2">Uncharacterized protein</fullName>
    </submittedName>
</protein>
<feature type="region of interest" description="Disordered" evidence="1">
    <location>
        <begin position="156"/>
        <end position="212"/>
    </location>
</feature>
<feature type="compositionally biased region" description="Polar residues" evidence="1">
    <location>
        <begin position="249"/>
        <end position="266"/>
    </location>
</feature>
<gene>
    <name evidence="2" type="ORF">BJ508DRAFT_327704</name>
</gene>
<feature type="region of interest" description="Disordered" evidence="1">
    <location>
        <begin position="308"/>
        <end position="366"/>
    </location>
</feature>
<feature type="region of interest" description="Disordered" evidence="1">
    <location>
        <begin position="249"/>
        <end position="296"/>
    </location>
</feature>
<sequence length="366" mass="39023">MRSPPDETLVNPHLRPPPALRPSPTESSLYITTNASSFLSNSQSSLVARLHANGNEYTRTDSIVGIRRESSPANLGTTTSDDDSDDDSLRSASPICFASTPNLQRLISIRSNTDTAPRLRSFPAESSTIRASDLYELAQGTALDDITEVDSEAGTAFGSRASEGRQSTSLSVGKKGSDGTIRASWKPINLPRIDTSMNGGTSSDINSTTSSVKEMRIKPSAERLGIAPPSNDSAPHSIFQNISRLVKPSKTSLGDSVITSESPQSATKDDSAVPRMDSDDGTDTVTTSGQRTSLREKLSRFFARAETLFEPGSADGRSTTKSHSKYDGVEDIGHHNRAESTPGAGTTKREITTEEETGKLGGQVVE</sequence>
<feature type="region of interest" description="Disordered" evidence="1">
    <location>
        <begin position="61"/>
        <end position="93"/>
    </location>
</feature>
<feature type="compositionally biased region" description="Basic and acidic residues" evidence="1">
    <location>
        <begin position="324"/>
        <end position="338"/>
    </location>
</feature>
<feature type="compositionally biased region" description="Polar residues" evidence="1">
    <location>
        <begin position="195"/>
        <end position="212"/>
    </location>
</feature>
<proteinExistence type="predicted"/>
<name>A0A3N4I3S3_ASCIM</name>
<dbReference type="Proteomes" id="UP000275078">
    <property type="component" value="Unassembled WGS sequence"/>
</dbReference>
<reference evidence="2 3" key="1">
    <citation type="journal article" date="2018" name="Nat. Ecol. Evol.">
        <title>Pezizomycetes genomes reveal the molecular basis of ectomycorrhizal truffle lifestyle.</title>
        <authorList>
            <person name="Murat C."/>
            <person name="Payen T."/>
            <person name="Noel B."/>
            <person name="Kuo A."/>
            <person name="Morin E."/>
            <person name="Chen J."/>
            <person name="Kohler A."/>
            <person name="Krizsan K."/>
            <person name="Balestrini R."/>
            <person name="Da Silva C."/>
            <person name="Montanini B."/>
            <person name="Hainaut M."/>
            <person name="Levati E."/>
            <person name="Barry K.W."/>
            <person name="Belfiori B."/>
            <person name="Cichocki N."/>
            <person name="Clum A."/>
            <person name="Dockter R.B."/>
            <person name="Fauchery L."/>
            <person name="Guy J."/>
            <person name="Iotti M."/>
            <person name="Le Tacon F."/>
            <person name="Lindquist E.A."/>
            <person name="Lipzen A."/>
            <person name="Malagnac F."/>
            <person name="Mello A."/>
            <person name="Molinier V."/>
            <person name="Miyauchi S."/>
            <person name="Poulain J."/>
            <person name="Riccioni C."/>
            <person name="Rubini A."/>
            <person name="Sitrit Y."/>
            <person name="Splivallo R."/>
            <person name="Traeger S."/>
            <person name="Wang M."/>
            <person name="Zifcakova L."/>
            <person name="Wipf D."/>
            <person name="Zambonelli A."/>
            <person name="Paolocci F."/>
            <person name="Nowrousian M."/>
            <person name="Ottonello S."/>
            <person name="Baldrian P."/>
            <person name="Spatafora J.W."/>
            <person name="Henrissat B."/>
            <person name="Nagy L.G."/>
            <person name="Aury J.M."/>
            <person name="Wincker P."/>
            <person name="Grigoriev I.V."/>
            <person name="Bonfante P."/>
            <person name="Martin F.M."/>
        </authorList>
    </citation>
    <scope>NUCLEOTIDE SEQUENCE [LARGE SCALE GENOMIC DNA]</scope>
    <source>
        <strain evidence="2 3">RN42</strain>
    </source>
</reference>
<accession>A0A3N4I3S3</accession>
<keyword evidence="3" id="KW-1185">Reference proteome</keyword>